<feature type="repeat" description="ANK" evidence="3">
    <location>
        <begin position="198"/>
        <end position="230"/>
    </location>
</feature>
<evidence type="ECO:0000256" key="1">
    <source>
        <dbReference type="ARBA" id="ARBA00022737"/>
    </source>
</evidence>
<gene>
    <name evidence="5" type="ORF">BN1204_061280</name>
</gene>
<sequence length="303" mass="31804">MARFAGRDELFKAAASNDVDFLTSHVQLPSDPASPSSSHASSASSPGTELASAEGQKTSQSGKKLDAEDLNALEDEDGRSLLHVACAAGHLQAVECLLRAGAGFLKADEGGWTPLLSASSAGHLPVVEALIEAARTRQASGPAAQADLQPNREIVKELLEAKTPSGGTALTTAAAKGHKAVVEALLDAGAEIEATDNYGRTALSKAVVASKEAVVEVLMHRGASVQVHEKFTGDNLLHLAVHADLCLLLMRTDPELRFQKNREGVTPFEAGRAPFLKHVATLYEEERGENAEGSATTDLKETE</sequence>
<organism evidence="5">
    <name type="scientific">Neospora caninum (strain Liverpool)</name>
    <dbReference type="NCBI Taxonomy" id="572307"/>
    <lineage>
        <taxon>Eukaryota</taxon>
        <taxon>Sar</taxon>
        <taxon>Alveolata</taxon>
        <taxon>Apicomplexa</taxon>
        <taxon>Conoidasida</taxon>
        <taxon>Coccidia</taxon>
        <taxon>Eucoccidiorida</taxon>
        <taxon>Eimeriorina</taxon>
        <taxon>Sarcocystidae</taxon>
        <taxon>Neospora</taxon>
    </lineage>
</organism>
<feature type="region of interest" description="Disordered" evidence="4">
    <location>
        <begin position="25"/>
        <end position="65"/>
    </location>
</feature>
<evidence type="ECO:0000256" key="4">
    <source>
        <dbReference type="SAM" id="MobiDB-lite"/>
    </source>
</evidence>
<dbReference type="GO" id="GO:0085020">
    <property type="term" value="P:protein K6-linked ubiquitination"/>
    <property type="evidence" value="ECO:0007669"/>
    <property type="project" value="TreeGrafter"/>
</dbReference>
<evidence type="ECO:0000313" key="5">
    <source>
        <dbReference type="EMBL" id="CEL70445.1"/>
    </source>
</evidence>
<feature type="compositionally biased region" description="Low complexity" evidence="4">
    <location>
        <begin position="29"/>
        <end position="46"/>
    </location>
</feature>
<feature type="repeat" description="ANK" evidence="3">
    <location>
        <begin position="77"/>
        <end position="109"/>
    </location>
</feature>
<protein>
    <submittedName>
        <fullName evidence="5">Ankyrin repeat-containing protein</fullName>
    </submittedName>
</protein>
<keyword evidence="2 3" id="KW-0040">ANK repeat</keyword>
<dbReference type="AlphaFoldDB" id="A0A0F7UPQ6"/>
<dbReference type="EMBL" id="LN714487">
    <property type="protein sequence ID" value="CEL70445.1"/>
    <property type="molecule type" value="Genomic_DNA"/>
</dbReference>
<reference evidence="5" key="1">
    <citation type="journal article" date="2015" name="PLoS ONE">
        <title>Comprehensive Evaluation of Toxoplasma gondii VEG and Neospora caninum LIV Genomes with Tachyzoite Stage Transcriptome and Proteome Defines Novel Transcript Features.</title>
        <authorList>
            <person name="Ramaprasad A."/>
            <person name="Mourier T."/>
            <person name="Naeem R."/>
            <person name="Malas T.B."/>
            <person name="Moussa E."/>
            <person name="Panigrahi A."/>
            <person name="Vermont S.J."/>
            <person name="Otto T.D."/>
            <person name="Wastling J."/>
            <person name="Pain A."/>
        </authorList>
    </citation>
    <scope>NUCLEOTIDE SEQUENCE</scope>
    <source>
        <strain evidence="5">Liverpool</strain>
    </source>
</reference>
<accession>A0A0F7UPQ6</accession>
<feature type="repeat" description="ANK" evidence="3">
    <location>
        <begin position="165"/>
        <end position="197"/>
    </location>
</feature>
<dbReference type="Pfam" id="PF12796">
    <property type="entry name" value="Ank_2"/>
    <property type="match status" value="2"/>
</dbReference>
<evidence type="ECO:0000256" key="3">
    <source>
        <dbReference type="PROSITE-ProRule" id="PRU00023"/>
    </source>
</evidence>
<dbReference type="PANTHER" id="PTHR24171">
    <property type="entry name" value="ANKYRIN REPEAT DOMAIN-CONTAINING PROTEIN 39-RELATED"/>
    <property type="match status" value="1"/>
</dbReference>
<dbReference type="Gene3D" id="1.25.40.20">
    <property type="entry name" value="Ankyrin repeat-containing domain"/>
    <property type="match status" value="2"/>
</dbReference>
<dbReference type="InterPro" id="IPR002110">
    <property type="entry name" value="Ankyrin_rpt"/>
</dbReference>
<dbReference type="GO" id="GO:0004842">
    <property type="term" value="F:ubiquitin-protein transferase activity"/>
    <property type="evidence" value="ECO:0007669"/>
    <property type="project" value="TreeGrafter"/>
</dbReference>
<dbReference type="SUPFAM" id="SSF48403">
    <property type="entry name" value="Ankyrin repeat"/>
    <property type="match status" value="1"/>
</dbReference>
<dbReference type="PROSITE" id="PS50088">
    <property type="entry name" value="ANK_REPEAT"/>
    <property type="match status" value="3"/>
</dbReference>
<dbReference type="PROSITE" id="PS50297">
    <property type="entry name" value="ANK_REP_REGION"/>
    <property type="match status" value="2"/>
</dbReference>
<dbReference type="PRINTS" id="PR01415">
    <property type="entry name" value="ANKYRIN"/>
</dbReference>
<keyword evidence="1" id="KW-0677">Repeat</keyword>
<dbReference type="InterPro" id="IPR036770">
    <property type="entry name" value="Ankyrin_rpt-contain_sf"/>
</dbReference>
<proteinExistence type="predicted"/>
<name>A0A0F7UPQ6_NEOCL</name>
<evidence type="ECO:0000256" key="2">
    <source>
        <dbReference type="ARBA" id="ARBA00023043"/>
    </source>
</evidence>
<dbReference type="SMART" id="SM00248">
    <property type="entry name" value="ANK"/>
    <property type="match status" value="5"/>
</dbReference>
<dbReference type="PANTHER" id="PTHR24171:SF8">
    <property type="entry name" value="BRCA1-ASSOCIATED RING DOMAIN PROTEIN 1"/>
    <property type="match status" value="1"/>
</dbReference>